<reference evidence="9" key="1">
    <citation type="submission" date="2016-01" db="EMBL/GenBank/DDBJ databases">
        <title>Reference transcriptome for the parasite Schistocephalus solidus: insights into the molecular evolution of parasitism.</title>
        <authorList>
            <person name="Hebert F.O."/>
            <person name="Grambauer S."/>
            <person name="Barber I."/>
            <person name="Landry C.R."/>
            <person name="Aubin-Horth N."/>
        </authorList>
    </citation>
    <scope>NUCLEOTIDE SEQUENCE</scope>
</reference>
<dbReference type="SUPFAM" id="SSF54565">
    <property type="entry name" value="Ribosomal protein S16"/>
    <property type="match status" value="1"/>
</dbReference>
<evidence type="ECO:0000313" key="9">
    <source>
        <dbReference type="EMBL" id="JAP47521.1"/>
    </source>
</evidence>
<evidence type="ECO:0000256" key="3">
    <source>
        <dbReference type="ARBA" id="ARBA00022980"/>
    </source>
</evidence>
<reference evidence="10 11" key="3">
    <citation type="submission" date="2018-11" db="EMBL/GenBank/DDBJ databases">
        <authorList>
            <consortium name="Pathogen Informatics"/>
        </authorList>
    </citation>
    <scope>NUCLEOTIDE SEQUENCE [LARGE SCALE GENOMIC DNA]</scope>
    <source>
        <strain evidence="10 11">NST_G2</strain>
    </source>
</reference>
<sequence>MWLFLKPNLLSAFGSSTTTCSVRFLRRIAAARLRKLIAIENEKTKELIVPGPEKPSTWWAPMPADLQKKVVSIRPVRPLPLLRIALVREGCTNRPFYTIQVKYNQAHSKDQGIEQLGSWDPFPNKDYGEQLVGLNVSRILFWMAQGAEPTKRVAELLGLAGILPVHPHSYLVAHRTRLALTKRWQEEKDNEAKKAIQVSEEAVLPSEEETTPLKENGGEGEEKEEDLLNRPDALWRRESFTNTWCRHGLV</sequence>
<evidence type="ECO:0000256" key="4">
    <source>
        <dbReference type="ARBA" id="ARBA00023128"/>
    </source>
</evidence>
<evidence type="ECO:0000313" key="10">
    <source>
        <dbReference type="EMBL" id="VDL90093.1"/>
    </source>
</evidence>
<dbReference type="PANTHER" id="PTHR12919">
    <property type="entry name" value="30S RIBOSOMAL PROTEIN S16"/>
    <property type="match status" value="1"/>
</dbReference>
<keyword evidence="4" id="KW-0496">Mitochondrion</keyword>
<evidence type="ECO:0000313" key="11">
    <source>
        <dbReference type="Proteomes" id="UP000275846"/>
    </source>
</evidence>
<comment type="subcellular location">
    <subcellularLocation>
        <location evidence="1">Mitochondrion</location>
    </subcellularLocation>
</comment>
<dbReference type="WBParaSite" id="SSLN_0000382501-mRNA-1">
    <property type="protein sequence ID" value="SSLN_0000382501-mRNA-1"/>
    <property type="gene ID" value="SSLN_0000382501"/>
</dbReference>
<reference evidence="12" key="2">
    <citation type="submission" date="2016-06" db="UniProtKB">
        <authorList>
            <consortium name="WormBaseParasite"/>
        </authorList>
    </citation>
    <scope>IDENTIFICATION</scope>
</reference>
<comment type="similarity">
    <text evidence="2">Belongs to the bacterial ribosomal protein bS16 family.</text>
</comment>
<dbReference type="EMBL" id="GEEE01015704">
    <property type="protein sequence ID" value="JAP47521.1"/>
    <property type="molecule type" value="Transcribed_RNA"/>
</dbReference>
<evidence type="ECO:0000256" key="8">
    <source>
        <dbReference type="SAM" id="MobiDB-lite"/>
    </source>
</evidence>
<dbReference type="PANTHER" id="PTHR12919:SF20">
    <property type="entry name" value="SMALL RIBOSOMAL SUBUNIT PROTEIN BS16M"/>
    <property type="match status" value="1"/>
</dbReference>
<dbReference type="Gene3D" id="3.30.1320.10">
    <property type="match status" value="1"/>
</dbReference>
<evidence type="ECO:0000256" key="7">
    <source>
        <dbReference type="ARBA" id="ARBA00035438"/>
    </source>
</evidence>
<evidence type="ECO:0000256" key="5">
    <source>
        <dbReference type="ARBA" id="ARBA00023274"/>
    </source>
</evidence>
<dbReference type="FunFam" id="3.30.1320.10:FF:000004">
    <property type="entry name" value="28S ribosomal protein S16, mitochondrial"/>
    <property type="match status" value="1"/>
</dbReference>
<dbReference type="GO" id="GO:0005763">
    <property type="term" value="C:mitochondrial small ribosomal subunit"/>
    <property type="evidence" value="ECO:0007669"/>
    <property type="project" value="TreeGrafter"/>
</dbReference>
<dbReference type="HAMAP" id="MF_00385">
    <property type="entry name" value="Ribosomal_bS16"/>
    <property type="match status" value="1"/>
</dbReference>
<dbReference type="InterPro" id="IPR000307">
    <property type="entry name" value="Ribosomal_bS16"/>
</dbReference>
<organism evidence="9">
    <name type="scientific">Schistocephalus solidus</name>
    <name type="common">Tapeworm</name>
    <dbReference type="NCBI Taxonomy" id="70667"/>
    <lineage>
        <taxon>Eukaryota</taxon>
        <taxon>Metazoa</taxon>
        <taxon>Spiralia</taxon>
        <taxon>Lophotrochozoa</taxon>
        <taxon>Platyhelminthes</taxon>
        <taxon>Cestoda</taxon>
        <taxon>Eucestoda</taxon>
        <taxon>Diphyllobothriidea</taxon>
        <taxon>Diphyllobothriidae</taxon>
        <taxon>Schistocephalus</taxon>
    </lineage>
</organism>
<keyword evidence="3 9" id="KW-0689">Ribosomal protein</keyword>
<feature type="region of interest" description="Disordered" evidence="8">
    <location>
        <begin position="189"/>
        <end position="228"/>
    </location>
</feature>
<dbReference type="NCBIfam" id="TIGR00002">
    <property type="entry name" value="S16"/>
    <property type="match status" value="1"/>
</dbReference>
<evidence type="ECO:0000256" key="1">
    <source>
        <dbReference type="ARBA" id="ARBA00004173"/>
    </source>
</evidence>
<dbReference type="GO" id="GO:0003735">
    <property type="term" value="F:structural constituent of ribosome"/>
    <property type="evidence" value="ECO:0007669"/>
    <property type="project" value="InterPro"/>
</dbReference>
<evidence type="ECO:0000313" key="12">
    <source>
        <dbReference type="WBParaSite" id="SSLN_0000382501-mRNA-1"/>
    </source>
</evidence>
<gene>
    <name evidence="9" type="primary">RT16</name>
    <name evidence="10" type="ORF">SSLN_LOCUS3708</name>
    <name evidence="9" type="ORF">TR104693</name>
</gene>
<keyword evidence="11" id="KW-1185">Reference proteome</keyword>
<dbReference type="Proteomes" id="UP000275846">
    <property type="component" value="Unassembled WGS sequence"/>
</dbReference>
<dbReference type="InterPro" id="IPR023803">
    <property type="entry name" value="Ribosomal_bS16_dom_sf"/>
</dbReference>
<dbReference type="GO" id="GO:0032543">
    <property type="term" value="P:mitochondrial translation"/>
    <property type="evidence" value="ECO:0007669"/>
    <property type="project" value="TreeGrafter"/>
</dbReference>
<dbReference type="AlphaFoldDB" id="A0A0X3P6D4"/>
<accession>A0A0X3P6D4</accession>
<keyword evidence="5" id="KW-0687">Ribonucleoprotein</keyword>
<name>A0A0X3P6D4_SCHSO</name>
<dbReference type="Pfam" id="PF00886">
    <property type="entry name" value="Ribosomal_S16"/>
    <property type="match status" value="1"/>
</dbReference>
<evidence type="ECO:0000256" key="6">
    <source>
        <dbReference type="ARBA" id="ARBA00035263"/>
    </source>
</evidence>
<dbReference type="OrthoDB" id="407221at2759"/>
<evidence type="ECO:0000256" key="2">
    <source>
        <dbReference type="ARBA" id="ARBA00006668"/>
    </source>
</evidence>
<proteinExistence type="inferred from homology"/>
<protein>
    <recommendedName>
        <fullName evidence="6">Small ribosomal subunit protein bS16m</fullName>
    </recommendedName>
    <alternativeName>
        <fullName evidence="7">28S ribosomal protein S16, mitochondrial</fullName>
    </alternativeName>
</protein>
<dbReference type="GO" id="GO:0005743">
    <property type="term" value="C:mitochondrial inner membrane"/>
    <property type="evidence" value="ECO:0007669"/>
    <property type="project" value="UniProtKB-ARBA"/>
</dbReference>
<dbReference type="STRING" id="70667.A0A0X3P6D4"/>
<dbReference type="EMBL" id="UYSU01032626">
    <property type="protein sequence ID" value="VDL90093.1"/>
    <property type="molecule type" value="Genomic_DNA"/>
</dbReference>